<dbReference type="InterPro" id="IPR001929">
    <property type="entry name" value="Germin"/>
</dbReference>
<keyword evidence="16" id="KW-1185">Reference proteome</keyword>
<feature type="binding site" evidence="10">
    <location>
        <position position="110"/>
    </location>
    <ligand>
        <name>oxalate</name>
        <dbReference type="ChEBI" id="CHEBI:30623"/>
    </ligand>
</feature>
<comment type="similarity">
    <text evidence="3 13">Belongs to the germin family.</text>
</comment>
<evidence type="ECO:0000313" key="15">
    <source>
        <dbReference type="EMBL" id="KDP34917.1"/>
    </source>
</evidence>
<dbReference type="InterPro" id="IPR011051">
    <property type="entry name" value="RmlC_Cupin_sf"/>
</dbReference>
<evidence type="ECO:0000256" key="4">
    <source>
        <dbReference type="ARBA" id="ARBA00022523"/>
    </source>
</evidence>
<dbReference type="GO" id="GO:0030145">
    <property type="term" value="F:manganese ion binding"/>
    <property type="evidence" value="ECO:0007669"/>
    <property type="project" value="UniProtKB-UniRule"/>
</dbReference>
<comment type="function">
    <text evidence="1">May play a role in plant defense. Probably has no oxalate oxidase activity even if the active site is conserved.</text>
</comment>
<evidence type="ECO:0000256" key="1">
    <source>
        <dbReference type="ARBA" id="ARBA00003629"/>
    </source>
</evidence>
<feature type="binding site" evidence="11">
    <location>
        <position position="108"/>
    </location>
    <ligand>
        <name>Mn(2+)</name>
        <dbReference type="ChEBI" id="CHEBI:29035"/>
    </ligand>
</feature>
<protein>
    <recommendedName>
        <fullName evidence="13">Germin-like protein</fullName>
    </recommendedName>
</protein>
<comment type="subcellular location">
    <subcellularLocation>
        <location evidence="2 13">Secreted</location>
        <location evidence="2 13">Extracellular space</location>
        <location evidence="2 13">Apoplast</location>
    </subcellularLocation>
</comment>
<dbReference type="InterPro" id="IPR019780">
    <property type="entry name" value="Germin_Mn-BS"/>
</dbReference>
<keyword evidence="9 10" id="KW-0464">Manganese</keyword>
<feature type="signal peptide" evidence="13">
    <location>
        <begin position="1"/>
        <end position="21"/>
    </location>
</feature>
<evidence type="ECO:0000313" key="16">
    <source>
        <dbReference type="Proteomes" id="UP000027138"/>
    </source>
</evidence>
<keyword evidence="6 10" id="KW-0479">Metal-binding</keyword>
<keyword evidence="5 13" id="KW-0964">Secreted</keyword>
<feature type="binding site" evidence="11">
    <location>
        <position position="110"/>
    </location>
    <ligand>
        <name>Mn(2+)</name>
        <dbReference type="ChEBI" id="CHEBI:29035"/>
    </ligand>
</feature>
<keyword evidence="8" id="KW-0325">Glycoprotein</keyword>
<evidence type="ECO:0000256" key="12">
    <source>
        <dbReference type="PIRSR" id="PIRSR601929-3"/>
    </source>
</evidence>
<dbReference type="SUPFAM" id="SSF51182">
    <property type="entry name" value="RmlC-like cupins"/>
    <property type="match status" value="1"/>
</dbReference>
<name>A0A067KFL3_JATCU</name>
<dbReference type="InterPro" id="IPR014710">
    <property type="entry name" value="RmlC-like_jellyroll"/>
</dbReference>
<keyword evidence="7 12" id="KW-1015">Disulfide bond</keyword>
<evidence type="ECO:0000256" key="10">
    <source>
        <dbReference type="PIRSR" id="PIRSR601929-1"/>
    </source>
</evidence>
<dbReference type="PRINTS" id="PR00325">
    <property type="entry name" value="GERMIN"/>
</dbReference>
<reference evidence="15 16" key="1">
    <citation type="journal article" date="2014" name="PLoS ONE">
        <title>Global Analysis of Gene Expression Profiles in Physic Nut (Jatropha curcas L.) Seedlings Exposed to Salt Stress.</title>
        <authorList>
            <person name="Zhang L."/>
            <person name="Zhang C."/>
            <person name="Wu P."/>
            <person name="Chen Y."/>
            <person name="Li M."/>
            <person name="Jiang H."/>
            <person name="Wu G."/>
        </authorList>
    </citation>
    <scope>NUCLEOTIDE SEQUENCE [LARGE SCALE GENOMIC DNA]</scope>
    <source>
        <strain evidence="16">cv. GZQX0401</strain>
        <tissue evidence="15">Young leaves</tissue>
    </source>
</reference>
<feature type="binding site" evidence="11">
    <location>
        <position position="156"/>
    </location>
    <ligand>
        <name>Mn(2+)</name>
        <dbReference type="ChEBI" id="CHEBI:29035"/>
    </ligand>
</feature>
<feature type="domain" description="Cupin type-1" evidence="14">
    <location>
        <begin position="60"/>
        <end position="210"/>
    </location>
</feature>
<sequence>MASKMLLSVLLFASICTLAFAFDNSPLQDFCVADTTGQVRVNGFPCKDPKQVQANDFFFTGLHLPTNTSNPSGLGSNIITATRLPGLNTLGISLARVDFAPSGVSSPHIHPRATEVVTILEGTLEMGFVTSLPDNRLISKVLNKGDVFGVPPGLIHYARNPGKSNTACIVAFSSQSPGFLLIPQAVFGSNPNISSDILAKSFQVDENIISQIKAKF</sequence>
<dbReference type="Proteomes" id="UP000027138">
    <property type="component" value="Unassembled WGS sequence"/>
</dbReference>
<evidence type="ECO:0000256" key="7">
    <source>
        <dbReference type="ARBA" id="ARBA00023157"/>
    </source>
</evidence>
<evidence type="ECO:0000256" key="2">
    <source>
        <dbReference type="ARBA" id="ARBA00004271"/>
    </source>
</evidence>
<keyword evidence="4 13" id="KW-0052">Apoplast</keyword>
<dbReference type="OrthoDB" id="1921208at2759"/>
<dbReference type="InterPro" id="IPR006045">
    <property type="entry name" value="Cupin_1"/>
</dbReference>
<dbReference type="PROSITE" id="PS00725">
    <property type="entry name" value="GERMIN"/>
    <property type="match status" value="1"/>
</dbReference>
<accession>A0A067KFL3</accession>
<organism evidence="15 16">
    <name type="scientific">Jatropha curcas</name>
    <name type="common">Barbados nut</name>
    <dbReference type="NCBI Taxonomy" id="180498"/>
    <lineage>
        <taxon>Eukaryota</taxon>
        <taxon>Viridiplantae</taxon>
        <taxon>Streptophyta</taxon>
        <taxon>Embryophyta</taxon>
        <taxon>Tracheophyta</taxon>
        <taxon>Spermatophyta</taxon>
        <taxon>Magnoliopsida</taxon>
        <taxon>eudicotyledons</taxon>
        <taxon>Gunneridae</taxon>
        <taxon>Pentapetalae</taxon>
        <taxon>rosids</taxon>
        <taxon>fabids</taxon>
        <taxon>Malpighiales</taxon>
        <taxon>Euphorbiaceae</taxon>
        <taxon>Crotonoideae</taxon>
        <taxon>Jatropheae</taxon>
        <taxon>Jatropha</taxon>
    </lineage>
</organism>
<evidence type="ECO:0000256" key="11">
    <source>
        <dbReference type="PIRSR" id="PIRSR601929-2"/>
    </source>
</evidence>
<dbReference type="Gene3D" id="2.60.120.10">
    <property type="entry name" value="Jelly Rolls"/>
    <property type="match status" value="1"/>
</dbReference>
<evidence type="ECO:0000256" key="6">
    <source>
        <dbReference type="ARBA" id="ARBA00022723"/>
    </source>
</evidence>
<dbReference type="PANTHER" id="PTHR31238">
    <property type="entry name" value="GERMIN-LIKE PROTEIN SUBFAMILY 3 MEMBER 3"/>
    <property type="match status" value="1"/>
</dbReference>
<feature type="binding site" evidence="10">
    <location>
        <position position="115"/>
    </location>
    <ligand>
        <name>oxalate</name>
        <dbReference type="ChEBI" id="CHEBI:30623"/>
    </ligand>
</feature>
<dbReference type="GO" id="GO:0048046">
    <property type="term" value="C:apoplast"/>
    <property type="evidence" value="ECO:0007669"/>
    <property type="project" value="UniProtKB-SubCell"/>
</dbReference>
<dbReference type="KEGG" id="jcu:105636838"/>
<dbReference type="CDD" id="cd02241">
    <property type="entry name" value="cupin_OxOx"/>
    <property type="match status" value="1"/>
</dbReference>
<feature type="chain" id="PRO_5019614960" description="Germin-like protein" evidence="13">
    <location>
        <begin position="22"/>
        <end position="216"/>
    </location>
</feature>
<dbReference type="EMBL" id="KK914502">
    <property type="protein sequence ID" value="KDP34917.1"/>
    <property type="molecule type" value="Genomic_DNA"/>
</dbReference>
<proteinExistence type="inferred from homology"/>
<dbReference type="Pfam" id="PF00190">
    <property type="entry name" value="Cupin_1"/>
    <property type="match status" value="1"/>
</dbReference>
<dbReference type="SMART" id="SM00835">
    <property type="entry name" value="Cupin_1"/>
    <property type="match status" value="1"/>
</dbReference>
<evidence type="ECO:0000256" key="3">
    <source>
        <dbReference type="ARBA" id="ARBA00007456"/>
    </source>
</evidence>
<dbReference type="AlphaFoldDB" id="A0A067KFL3"/>
<dbReference type="FunFam" id="2.60.120.10:FF:000005">
    <property type="entry name" value="Germin-like protein subfamily 1 member 8"/>
    <property type="match status" value="1"/>
</dbReference>
<evidence type="ECO:0000259" key="14">
    <source>
        <dbReference type="SMART" id="SM00835"/>
    </source>
</evidence>
<feature type="disulfide bond" evidence="12">
    <location>
        <begin position="31"/>
        <end position="46"/>
    </location>
</feature>
<keyword evidence="13" id="KW-0732">Signal</keyword>
<gene>
    <name evidence="15" type="ORF">JCGZ_09205</name>
</gene>
<evidence type="ECO:0000256" key="9">
    <source>
        <dbReference type="ARBA" id="ARBA00023211"/>
    </source>
</evidence>
<feature type="binding site" evidence="11">
    <location>
        <position position="115"/>
    </location>
    <ligand>
        <name>Mn(2+)</name>
        <dbReference type="ChEBI" id="CHEBI:29035"/>
    </ligand>
</feature>
<evidence type="ECO:0000256" key="5">
    <source>
        <dbReference type="ARBA" id="ARBA00022525"/>
    </source>
</evidence>
<evidence type="ECO:0000256" key="8">
    <source>
        <dbReference type="ARBA" id="ARBA00023180"/>
    </source>
</evidence>
<evidence type="ECO:0000256" key="13">
    <source>
        <dbReference type="RuleBase" id="RU366015"/>
    </source>
</evidence>